<keyword evidence="4" id="KW-1185">Reference proteome</keyword>
<organism evidence="3">
    <name type="scientific">Oryza barthii</name>
    <dbReference type="NCBI Taxonomy" id="65489"/>
    <lineage>
        <taxon>Eukaryota</taxon>
        <taxon>Viridiplantae</taxon>
        <taxon>Streptophyta</taxon>
        <taxon>Embryophyta</taxon>
        <taxon>Tracheophyta</taxon>
        <taxon>Spermatophyta</taxon>
        <taxon>Magnoliopsida</taxon>
        <taxon>Liliopsida</taxon>
        <taxon>Poales</taxon>
        <taxon>Poaceae</taxon>
        <taxon>BOP clade</taxon>
        <taxon>Oryzoideae</taxon>
        <taxon>Oryzeae</taxon>
        <taxon>Oryzinae</taxon>
        <taxon>Oryza</taxon>
    </lineage>
</organism>
<name>A0A0D3EKV6_9ORYZ</name>
<feature type="chain" id="PRO_5002260790" description="Secreted protein" evidence="2">
    <location>
        <begin position="18"/>
        <end position="94"/>
    </location>
</feature>
<accession>A0A0D3EKV6</accession>
<feature type="compositionally biased region" description="Gly residues" evidence="1">
    <location>
        <begin position="58"/>
        <end position="67"/>
    </location>
</feature>
<feature type="compositionally biased region" description="Polar residues" evidence="1">
    <location>
        <begin position="42"/>
        <end position="57"/>
    </location>
</feature>
<dbReference type="HOGENOM" id="CLU_2389631_0_0_1"/>
<dbReference type="Proteomes" id="UP000026960">
    <property type="component" value="Chromosome 1"/>
</dbReference>
<evidence type="ECO:0000313" key="3">
    <source>
        <dbReference type="EnsemblPlants" id="OBART01G06700.1"/>
    </source>
</evidence>
<evidence type="ECO:0000256" key="1">
    <source>
        <dbReference type="SAM" id="MobiDB-lite"/>
    </source>
</evidence>
<feature type="region of interest" description="Disordered" evidence="1">
    <location>
        <begin position="41"/>
        <end position="67"/>
    </location>
</feature>
<dbReference type="EnsemblPlants" id="OBART01G06700.1">
    <property type="protein sequence ID" value="OBART01G06700.1"/>
    <property type="gene ID" value="OBART01G06700"/>
</dbReference>
<proteinExistence type="predicted"/>
<protein>
    <recommendedName>
        <fullName evidence="5">Secreted protein</fullName>
    </recommendedName>
</protein>
<reference evidence="3" key="1">
    <citation type="journal article" date="2009" name="Rice">
        <title>De Novo Next Generation Sequencing of Plant Genomes.</title>
        <authorList>
            <person name="Rounsley S."/>
            <person name="Marri P.R."/>
            <person name="Yu Y."/>
            <person name="He R."/>
            <person name="Sisneros N."/>
            <person name="Goicoechea J.L."/>
            <person name="Lee S.J."/>
            <person name="Angelova A."/>
            <person name="Kudrna D."/>
            <person name="Luo M."/>
            <person name="Affourtit J."/>
            <person name="Desany B."/>
            <person name="Knight J."/>
            <person name="Niazi F."/>
            <person name="Egholm M."/>
            <person name="Wing R.A."/>
        </authorList>
    </citation>
    <scope>NUCLEOTIDE SEQUENCE [LARGE SCALE GENOMIC DNA]</scope>
    <source>
        <strain evidence="3">cv. IRGC 105608</strain>
    </source>
</reference>
<evidence type="ECO:0000313" key="4">
    <source>
        <dbReference type="Proteomes" id="UP000026960"/>
    </source>
</evidence>
<dbReference type="AlphaFoldDB" id="A0A0D3EKV6"/>
<keyword evidence="2" id="KW-0732">Signal</keyword>
<evidence type="ECO:0000256" key="2">
    <source>
        <dbReference type="SAM" id="SignalP"/>
    </source>
</evidence>
<sequence>MVVVLTLLSTSLSLSHADLATVVVAEPRLLCAKANTIAANARPSSSTLSRRPAATTSGGKGRGGVGHGCCKRRCRWLQTALIPSLPRPFNQTKN</sequence>
<feature type="signal peptide" evidence="2">
    <location>
        <begin position="1"/>
        <end position="17"/>
    </location>
</feature>
<evidence type="ECO:0008006" key="5">
    <source>
        <dbReference type="Google" id="ProtNLM"/>
    </source>
</evidence>
<reference evidence="3" key="2">
    <citation type="submission" date="2015-03" db="UniProtKB">
        <authorList>
            <consortium name="EnsemblPlants"/>
        </authorList>
    </citation>
    <scope>IDENTIFICATION</scope>
</reference>
<dbReference type="PaxDb" id="65489-OBART01G06700.1"/>
<dbReference type="Gramene" id="OBART01G06700.1">
    <property type="protein sequence ID" value="OBART01G06700.1"/>
    <property type="gene ID" value="OBART01G06700"/>
</dbReference>